<accession>A0A486XG72</accession>
<dbReference type="Gene3D" id="1.10.10.60">
    <property type="entry name" value="Homeodomain-like"/>
    <property type="match status" value="1"/>
</dbReference>
<dbReference type="PANTHER" id="PTHR37812:SF1">
    <property type="entry name" value="MU-LIKE PROPHAGE FLUMU PROTEIN C"/>
    <property type="match status" value="1"/>
</dbReference>
<sequence>MPSPIYSSDAYKGFQKYFNQVVSEAMKKAIATAREEDIEKFTNDAFKEFCMLYGGISVYIPLLKVERDSARCRLIAKEFNGKNHLELAKKYGVTIQTIYKTLERARKRKNA</sequence>
<dbReference type="InterPro" id="IPR014875">
    <property type="entry name" value="Mor_transcription_activator"/>
</dbReference>
<dbReference type="EMBL" id="CAAHDN010000018">
    <property type="protein sequence ID" value="VGM96507.1"/>
    <property type="molecule type" value="Genomic_DNA"/>
</dbReference>
<proteinExistence type="predicted"/>
<feature type="domain" description="Mor transcription activator" evidence="1">
    <location>
        <begin position="22"/>
        <end position="109"/>
    </location>
</feature>
<name>A0A486XG72_9PAST</name>
<dbReference type="InterPro" id="IPR052411">
    <property type="entry name" value="c-mor_Regulatory_Protein"/>
</dbReference>
<evidence type="ECO:0000259" key="1">
    <source>
        <dbReference type="Pfam" id="PF08765"/>
    </source>
</evidence>
<dbReference type="Pfam" id="PF08765">
    <property type="entry name" value="Mor"/>
    <property type="match status" value="1"/>
</dbReference>
<dbReference type="InterPro" id="IPR009057">
    <property type="entry name" value="Homeodomain-like_sf"/>
</dbReference>
<reference evidence="2" key="1">
    <citation type="submission" date="2019-03" db="EMBL/GenBank/DDBJ databases">
        <authorList>
            <consortium name="Pathogen Informatics"/>
        </authorList>
    </citation>
    <scope>NUCLEOTIDE SEQUENCE</scope>
    <source>
        <strain evidence="2">Unknown</strain>
    </source>
</reference>
<evidence type="ECO:0000313" key="2">
    <source>
        <dbReference type="EMBL" id="VGM96507.1"/>
    </source>
</evidence>
<organism evidence="2">
    <name type="scientific">uncultured Avibacterium sp</name>
    <dbReference type="NCBI Taxonomy" id="1936169"/>
    <lineage>
        <taxon>Bacteria</taxon>
        <taxon>Pseudomonadati</taxon>
        <taxon>Pseudomonadota</taxon>
        <taxon>Gammaproteobacteria</taxon>
        <taxon>Pasteurellales</taxon>
        <taxon>Pasteurellaceae</taxon>
        <taxon>Avibacterium</taxon>
        <taxon>environmental samples</taxon>
    </lineage>
</organism>
<dbReference type="SUPFAM" id="SSF46689">
    <property type="entry name" value="Homeodomain-like"/>
    <property type="match status" value="1"/>
</dbReference>
<dbReference type="AlphaFoldDB" id="A0A486XG72"/>
<gene>
    <name evidence="2" type="ORF">NCTC4101_01927</name>
</gene>
<protein>
    <submittedName>
        <fullName evidence="2">Uncharacterized conserved protein</fullName>
    </submittedName>
</protein>
<dbReference type="PANTHER" id="PTHR37812">
    <property type="entry name" value="MU-LIKE PROPHAGE FLUMU PROTEIN C"/>
    <property type="match status" value="1"/>
</dbReference>